<dbReference type="PROSITE" id="PS50977">
    <property type="entry name" value="HTH_TETR_2"/>
    <property type="match status" value="1"/>
</dbReference>
<gene>
    <name evidence="4" type="ORF">F0161_09050</name>
</gene>
<dbReference type="PANTHER" id="PTHR43479:SF11">
    <property type="entry name" value="ACREF_ENVCD OPERON REPRESSOR-RELATED"/>
    <property type="match status" value="1"/>
</dbReference>
<dbReference type="PANTHER" id="PTHR43479">
    <property type="entry name" value="ACREF/ENVCD OPERON REPRESSOR-RELATED"/>
    <property type="match status" value="1"/>
</dbReference>
<proteinExistence type="predicted"/>
<dbReference type="EMBL" id="CP043939">
    <property type="protein sequence ID" value="QER67977.1"/>
    <property type="molecule type" value="Genomic_DNA"/>
</dbReference>
<name>A0A5P1X6T4_9LACO</name>
<dbReference type="AlphaFoldDB" id="A0A5P1X6T4"/>
<dbReference type="InterPro" id="IPR009057">
    <property type="entry name" value="Homeodomain-like_sf"/>
</dbReference>
<dbReference type="PRINTS" id="PR00455">
    <property type="entry name" value="HTHTETR"/>
</dbReference>
<dbReference type="RefSeq" id="WP_150204370.1">
    <property type="nucleotide sequence ID" value="NZ_CP043939.1"/>
</dbReference>
<keyword evidence="1 2" id="KW-0238">DNA-binding</keyword>
<dbReference type="OrthoDB" id="113732at2"/>
<accession>A0A5P1X6T4</accession>
<feature type="DNA-binding region" description="H-T-H motif" evidence="2">
    <location>
        <begin position="31"/>
        <end position="50"/>
    </location>
</feature>
<organism evidence="4 5">
    <name type="scientific">Paucilactobacillus nenjiangensis</name>
    <dbReference type="NCBI Taxonomy" id="1296540"/>
    <lineage>
        <taxon>Bacteria</taxon>
        <taxon>Bacillati</taxon>
        <taxon>Bacillota</taxon>
        <taxon>Bacilli</taxon>
        <taxon>Lactobacillales</taxon>
        <taxon>Lactobacillaceae</taxon>
        <taxon>Paucilactobacillus</taxon>
    </lineage>
</organism>
<evidence type="ECO:0000313" key="4">
    <source>
        <dbReference type="EMBL" id="QER67977.1"/>
    </source>
</evidence>
<feature type="domain" description="HTH tetR-type" evidence="3">
    <location>
        <begin position="8"/>
        <end position="68"/>
    </location>
</feature>
<protein>
    <submittedName>
        <fullName evidence="4">TetR/AcrR family transcriptional regulator</fullName>
    </submittedName>
</protein>
<dbReference type="KEGG" id="lnn:F0161_09050"/>
<evidence type="ECO:0000256" key="2">
    <source>
        <dbReference type="PROSITE-ProRule" id="PRU00335"/>
    </source>
</evidence>
<evidence type="ECO:0000256" key="1">
    <source>
        <dbReference type="ARBA" id="ARBA00023125"/>
    </source>
</evidence>
<evidence type="ECO:0000259" key="3">
    <source>
        <dbReference type="PROSITE" id="PS50977"/>
    </source>
</evidence>
<dbReference type="SUPFAM" id="SSF46689">
    <property type="entry name" value="Homeodomain-like"/>
    <property type="match status" value="1"/>
</dbReference>
<evidence type="ECO:0000313" key="5">
    <source>
        <dbReference type="Proteomes" id="UP000325295"/>
    </source>
</evidence>
<reference evidence="4 5" key="1">
    <citation type="submission" date="2019-09" db="EMBL/GenBank/DDBJ databases">
        <title>Complete Genome Sequence of Lactobacillus nenjiangensis SH-Y15, isolated from sauerkraut.</title>
        <authorList>
            <person name="Yang H."/>
        </authorList>
    </citation>
    <scope>NUCLEOTIDE SEQUENCE [LARGE SCALE GENOMIC DNA]</scope>
    <source>
        <strain evidence="4 5">SH-Y15</strain>
    </source>
</reference>
<dbReference type="InterPro" id="IPR001647">
    <property type="entry name" value="HTH_TetR"/>
</dbReference>
<dbReference type="Gene3D" id="1.10.357.10">
    <property type="entry name" value="Tetracycline Repressor, domain 2"/>
    <property type="match status" value="1"/>
</dbReference>
<dbReference type="Proteomes" id="UP000325295">
    <property type="component" value="Chromosome"/>
</dbReference>
<dbReference type="InterPro" id="IPR050624">
    <property type="entry name" value="HTH-type_Tx_Regulator"/>
</dbReference>
<sequence length="210" mass="23948">MKREEKKKLTRAKILATAEKMFSDKGIKKTDIREIAKSSGVSVVTFYKYFASKEELLTEITIKKLTEVASLIKLNLATSTDDVMSTMKRIDDLVESHTSNLHNAEFDEFMNIAFFSNPEVIAAQEAMTKDIVTAVYEQLKKTNQLQDGVTLEAMLMYVDMIVQYSRLPKNRGILGPHPRHAHTNLEQEVLNILMYGLIKKSGWEKTNSRL</sequence>
<dbReference type="GO" id="GO:0003677">
    <property type="term" value="F:DNA binding"/>
    <property type="evidence" value="ECO:0007669"/>
    <property type="project" value="UniProtKB-UniRule"/>
</dbReference>
<keyword evidence="5" id="KW-1185">Reference proteome</keyword>
<dbReference type="Pfam" id="PF00440">
    <property type="entry name" value="TetR_N"/>
    <property type="match status" value="1"/>
</dbReference>